<dbReference type="InterPro" id="IPR009100">
    <property type="entry name" value="AcylCoA_DH/oxidase_NM_dom_sf"/>
</dbReference>
<organism evidence="11 12">
    <name type="scientific">Oryzihumus leptocrescens</name>
    <dbReference type="NCBI Taxonomy" id="297536"/>
    <lineage>
        <taxon>Bacteria</taxon>
        <taxon>Bacillati</taxon>
        <taxon>Actinomycetota</taxon>
        <taxon>Actinomycetes</taxon>
        <taxon>Micrococcales</taxon>
        <taxon>Intrasporangiaceae</taxon>
        <taxon>Oryzihumus</taxon>
    </lineage>
</organism>
<dbReference type="Gene3D" id="2.40.110.10">
    <property type="entry name" value="Butyryl-CoA Dehydrogenase, subunit A, domain 2"/>
    <property type="match status" value="1"/>
</dbReference>
<sequence length="404" mass="44696">MDFGFTPVMEQWQQRVQAFLDEVVYPAEATFYEQVAAQAQSNPWGRPPVMAELKAEAQRRGLWNLFLPGERGAGLSNLEYAPLAELSGRSPMLAPEAMNCAAPDTGNMEVLAHFATPAVQRQWLEPLLRGEIRSAYSMTEPEVASSDANNIATRIEVDDDELVVTGRKWWSSGAMAPECKVAIVMGLSDPDGERHQRHSMVVVPLDTPGVDVRRSTHVLGYTDGPHGGHAEIVYDAVRVPRENLLGELHRGFAIGQARLGPGRIHHCMRLIGMAERAYDLMCERVQQRVAFGKPLAAQGVVQEWVAEARIRIEQARLLVLKTAWLMDTVGNRGAAVEISAIKVAVPEMATWVIDRAMQAHGGMGVCQDTVLPELYAQARMLHLADGPDEVHRMALARRELKRYA</sequence>
<dbReference type="PANTHER" id="PTHR48083">
    <property type="entry name" value="MEDIUM-CHAIN SPECIFIC ACYL-COA DEHYDROGENASE, MITOCHONDRIAL-RELATED"/>
    <property type="match status" value="1"/>
</dbReference>
<dbReference type="Pfam" id="PF02771">
    <property type="entry name" value="Acyl-CoA_dh_N"/>
    <property type="match status" value="1"/>
</dbReference>
<evidence type="ECO:0000259" key="10">
    <source>
        <dbReference type="Pfam" id="PF02771"/>
    </source>
</evidence>
<evidence type="ECO:0000313" key="11">
    <source>
        <dbReference type="EMBL" id="TQL56895.1"/>
    </source>
</evidence>
<dbReference type="Pfam" id="PF00441">
    <property type="entry name" value="Acyl-CoA_dh_1"/>
    <property type="match status" value="1"/>
</dbReference>
<dbReference type="InterPro" id="IPR037069">
    <property type="entry name" value="AcylCoA_DH/ox_N_sf"/>
</dbReference>
<dbReference type="InterPro" id="IPR009075">
    <property type="entry name" value="AcylCo_DH/oxidase_C"/>
</dbReference>
<dbReference type="RefSeq" id="WP_141790259.1">
    <property type="nucleotide sequence ID" value="NZ_BAAAKX010000015.1"/>
</dbReference>
<feature type="domain" description="Acyl-CoA dehydrogenase/oxidase C-terminal" evidence="8">
    <location>
        <begin position="250"/>
        <end position="398"/>
    </location>
</feature>
<comment type="subunit">
    <text evidence="3">Homodimer.</text>
</comment>
<evidence type="ECO:0000256" key="5">
    <source>
        <dbReference type="ARBA" id="ARBA00022827"/>
    </source>
</evidence>
<proteinExistence type="inferred from homology"/>
<keyword evidence="12" id="KW-1185">Reference proteome</keyword>
<dbReference type="InterPro" id="IPR050741">
    <property type="entry name" value="Acyl-CoA_dehydrogenase"/>
</dbReference>
<dbReference type="GO" id="GO:0033539">
    <property type="term" value="P:fatty acid beta-oxidation using acyl-CoA dehydrogenase"/>
    <property type="evidence" value="ECO:0007669"/>
    <property type="project" value="TreeGrafter"/>
</dbReference>
<keyword evidence="6 7" id="KW-0560">Oxidoreductase</keyword>
<evidence type="ECO:0000256" key="3">
    <source>
        <dbReference type="ARBA" id="ARBA00011738"/>
    </source>
</evidence>
<evidence type="ECO:0000256" key="7">
    <source>
        <dbReference type="RuleBase" id="RU362125"/>
    </source>
</evidence>
<dbReference type="OrthoDB" id="2769798at2"/>
<dbReference type="InterPro" id="IPR006091">
    <property type="entry name" value="Acyl-CoA_Oxase/DH_mid-dom"/>
</dbReference>
<dbReference type="Gene3D" id="1.20.140.10">
    <property type="entry name" value="Butyryl-CoA Dehydrogenase, subunit A, domain 3"/>
    <property type="match status" value="1"/>
</dbReference>
<dbReference type="Proteomes" id="UP000319514">
    <property type="component" value="Unassembled WGS sequence"/>
</dbReference>
<evidence type="ECO:0000313" key="12">
    <source>
        <dbReference type="Proteomes" id="UP000319514"/>
    </source>
</evidence>
<feature type="domain" description="Acyl-CoA dehydrogenase/oxidase N-terminal" evidence="10">
    <location>
        <begin position="10"/>
        <end position="131"/>
    </location>
</feature>
<evidence type="ECO:0000259" key="8">
    <source>
        <dbReference type="Pfam" id="PF00441"/>
    </source>
</evidence>
<comment type="caution">
    <text evidence="11">The sequence shown here is derived from an EMBL/GenBank/DDBJ whole genome shotgun (WGS) entry which is preliminary data.</text>
</comment>
<dbReference type="Pfam" id="PF02770">
    <property type="entry name" value="Acyl-CoA_dh_M"/>
    <property type="match status" value="1"/>
</dbReference>
<protein>
    <submittedName>
        <fullName evidence="11">Acyl-CoA dehydrogenase</fullName>
    </submittedName>
</protein>
<name>A0A542Z9A9_9MICO</name>
<dbReference type="AlphaFoldDB" id="A0A542Z9A9"/>
<dbReference type="GO" id="GO:0005737">
    <property type="term" value="C:cytoplasm"/>
    <property type="evidence" value="ECO:0007669"/>
    <property type="project" value="TreeGrafter"/>
</dbReference>
<evidence type="ECO:0000256" key="1">
    <source>
        <dbReference type="ARBA" id="ARBA00001974"/>
    </source>
</evidence>
<keyword evidence="4 7" id="KW-0285">Flavoprotein</keyword>
<gene>
    <name evidence="11" type="ORF">FB474_3660</name>
</gene>
<dbReference type="Gene3D" id="1.10.540.10">
    <property type="entry name" value="Acyl-CoA dehydrogenase/oxidase, N-terminal domain"/>
    <property type="match status" value="1"/>
</dbReference>
<dbReference type="InterPro" id="IPR036250">
    <property type="entry name" value="AcylCo_DH-like_C"/>
</dbReference>
<dbReference type="InterPro" id="IPR013786">
    <property type="entry name" value="AcylCoA_DH/ox_N"/>
</dbReference>
<keyword evidence="5 7" id="KW-0274">FAD</keyword>
<evidence type="ECO:0000256" key="2">
    <source>
        <dbReference type="ARBA" id="ARBA00009347"/>
    </source>
</evidence>
<dbReference type="PANTHER" id="PTHR48083:SF13">
    <property type="entry name" value="ACYL-COA DEHYDROGENASE FAMILY MEMBER 11"/>
    <property type="match status" value="1"/>
</dbReference>
<reference evidence="11 12" key="1">
    <citation type="submission" date="2019-06" db="EMBL/GenBank/DDBJ databases">
        <title>Sequencing the genomes of 1000 actinobacteria strains.</title>
        <authorList>
            <person name="Klenk H.-P."/>
        </authorList>
    </citation>
    <scope>NUCLEOTIDE SEQUENCE [LARGE SCALE GENOMIC DNA]</scope>
    <source>
        <strain evidence="11 12">DSM 18082</strain>
    </source>
</reference>
<dbReference type="InterPro" id="IPR046373">
    <property type="entry name" value="Acyl-CoA_Oxase/DH_mid-dom_sf"/>
</dbReference>
<dbReference type="EMBL" id="VFOQ01000002">
    <property type="protein sequence ID" value="TQL56895.1"/>
    <property type="molecule type" value="Genomic_DNA"/>
</dbReference>
<evidence type="ECO:0000256" key="6">
    <source>
        <dbReference type="ARBA" id="ARBA00023002"/>
    </source>
</evidence>
<evidence type="ECO:0000259" key="9">
    <source>
        <dbReference type="Pfam" id="PF02770"/>
    </source>
</evidence>
<dbReference type="SUPFAM" id="SSF56645">
    <property type="entry name" value="Acyl-CoA dehydrogenase NM domain-like"/>
    <property type="match status" value="1"/>
</dbReference>
<accession>A0A542Z9A9</accession>
<evidence type="ECO:0000256" key="4">
    <source>
        <dbReference type="ARBA" id="ARBA00022630"/>
    </source>
</evidence>
<feature type="domain" description="Acyl-CoA oxidase/dehydrogenase middle" evidence="9">
    <location>
        <begin position="135"/>
        <end position="226"/>
    </location>
</feature>
<dbReference type="FunFam" id="2.40.110.10:FF:000002">
    <property type="entry name" value="Acyl-CoA dehydrogenase fadE12"/>
    <property type="match status" value="1"/>
</dbReference>
<dbReference type="GO" id="GO:0003995">
    <property type="term" value="F:acyl-CoA dehydrogenase activity"/>
    <property type="evidence" value="ECO:0007669"/>
    <property type="project" value="TreeGrafter"/>
</dbReference>
<comment type="cofactor">
    <cofactor evidence="1 7">
        <name>FAD</name>
        <dbReference type="ChEBI" id="CHEBI:57692"/>
    </cofactor>
</comment>
<dbReference type="GO" id="GO:0050660">
    <property type="term" value="F:flavin adenine dinucleotide binding"/>
    <property type="evidence" value="ECO:0007669"/>
    <property type="project" value="InterPro"/>
</dbReference>
<comment type="similarity">
    <text evidence="2 7">Belongs to the acyl-CoA dehydrogenase family.</text>
</comment>
<dbReference type="SUPFAM" id="SSF47203">
    <property type="entry name" value="Acyl-CoA dehydrogenase C-terminal domain-like"/>
    <property type="match status" value="1"/>
</dbReference>